<protein>
    <recommendedName>
        <fullName evidence="3">ER-bound oxygenase mpaB/mpaB'/Rubber oxygenase catalytic domain-containing protein</fullName>
    </recommendedName>
</protein>
<dbReference type="Proteomes" id="UP000717515">
    <property type="component" value="Unassembled WGS sequence"/>
</dbReference>
<dbReference type="PANTHER" id="PTHR36124">
    <property type="match status" value="1"/>
</dbReference>
<evidence type="ECO:0000313" key="5">
    <source>
        <dbReference type="Proteomes" id="UP000717515"/>
    </source>
</evidence>
<name>A0A9P8CZN0_MORAP</name>
<gene>
    <name evidence="4" type="ORF">KVV02_005475</name>
</gene>
<feature type="domain" description="ER-bound oxygenase mpaB/mpaB'/Rubber oxygenase catalytic" evidence="3">
    <location>
        <begin position="210"/>
        <end position="359"/>
    </location>
</feature>
<accession>A0A9P8CZN0</accession>
<evidence type="ECO:0000313" key="4">
    <source>
        <dbReference type="EMBL" id="KAG9326813.1"/>
    </source>
</evidence>
<organism evidence="4 5">
    <name type="scientific">Mortierella alpina</name>
    <name type="common">Oleaginous fungus</name>
    <name type="synonym">Mortierella renispora</name>
    <dbReference type="NCBI Taxonomy" id="64518"/>
    <lineage>
        <taxon>Eukaryota</taxon>
        <taxon>Fungi</taxon>
        <taxon>Fungi incertae sedis</taxon>
        <taxon>Mucoromycota</taxon>
        <taxon>Mortierellomycotina</taxon>
        <taxon>Mortierellomycetes</taxon>
        <taxon>Mortierellales</taxon>
        <taxon>Mortierellaceae</taxon>
        <taxon>Mortierella</taxon>
    </lineage>
</organism>
<proteinExistence type="predicted"/>
<dbReference type="AlphaFoldDB" id="A0A9P8CZN0"/>
<evidence type="ECO:0000256" key="2">
    <source>
        <dbReference type="SAM" id="Phobius"/>
    </source>
</evidence>
<dbReference type="InterPro" id="IPR018713">
    <property type="entry name" value="MPAB/Lcp_cat_dom"/>
</dbReference>
<feature type="transmembrane region" description="Helical" evidence="2">
    <location>
        <begin position="51"/>
        <end position="70"/>
    </location>
</feature>
<dbReference type="InterPro" id="IPR046366">
    <property type="entry name" value="MPAB"/>
</dbReference>
<keyword evidence="2" id="KW-0472">Membrane</keyword>
<sequence>MKKNSQLTLLRNHQPSAQQRVMTRDLINMLYHHALVECSQTLNVLRPALHILVKSLPAAASIVLLCYMAAVRRCRFRGIKTLLDKYPDPTTPLRDINVAHEVYSRTLLLDFPFMAGISLEMTGLKTFAIPSISKVLVATKQMTTDCKKRLEDTALILTELHEVHPRRVARSMLEEVIDPKTGATVERVRATPLHIDQADVEEEQERRNDDARAEAALKRLNFLHSHYRISQDDYTYNLSLFVLEATRWIDRFEWRKLTDLEKNAILAVWTQTGRAMGIKNIPGSVQEYAEWAEMYESKKMVFAPSNAVVAESSMAFVESIAPPAASLLRDFIVSLMTPRLRAAFGYQAPVRYKVWMFNSLLWLRGCFVKHLMLPRTVPLVRTALRAAKEGKCAEGQKTESVSGCPFSGHKRYITRFDPAPPPVYPQGYAIEELGPDKFSGKGPAGVNANPSAL</sequence>
<dbReference type="GO" id="GO:0016491">
    <property type="term" value="F:oxidoreductase activity"/>
    <property type="evidence" value="ECO:0007669"/>
    <property type="project" value="InterPro"/>
</dbReference>
<evidence type="ECO:0000256" key="1">
    <source>
        <dbReference type="SAM" id="MobiDB-lite"/>
    </source>
</evidence>
<comment type="caution">
    <text evidence="4">The sequence shown here is derived from an EMBL/GenBank/DDBJ whole genome shotgun (WGS) entry which is preliminary data.</text>
</comment>
<keyword evidence="2" id="KW-0812">Transmembrane</keyword>
<evidence type="ECO:0000259" key="3">
    <source>
        <dbReference type="Pfam" id="PF09995"/>
    </source>
</evidence>
<reference evidence="4" key="1">
    <citation type="submission" date="2021-07" db="EMBL/GenBank/DDBJ databases">
        <title>Draft genome of Mortierella alpina, strain LL118, isolated from an aspen leaf litter sample.</title>
        <authorList>
            <person name="Yang S."/>
            <person name="Vinatzer B.A."/>
        </authorList>
    </citation>
    <scope>NUCLEOTIDE SEQUENCE</scope>
    <source>
        <strain evidence="4">LL118</strain>
    </source>
</reference>
<dbReference type="Pfam" id="PF09995">
    <property type="entry name" value="MPAB_Lcp_cat"/>
    <property type="match status" value="1"/>
</dbReference>
<keyword evidence="2" id="KW-1133">Transmembrane helix</keyword>
<feature type="region of interest" description="Disordered" evidence="1">
    <location>
        <begin position="434"/>
        <end position="453"/>
    </location>
</feature>
<dbReference type="EMBL" id="JAIFTL010000013">
    <property type="protein sequence ID" value="KAG9326813.1"/>
    <property type="molecule type" value="Genomic_DNA"/>
</dbReference>
<dbReference type="PANTHER" id="PTHR36124:SF1">
    <property type="entry name" value="ER-BOUND OXYGENASE MPAB_MPAB'_RUBBER OXYGENASE CATALYTIC DOMAIN-CONTAINING PROTEIN"/>
    <property type="match status" value="1"/>
</dbReference>